<dbReference type="GO" id="GO:0008654">
    <property type="term" value="P:phospholipid biosynthetic process"/>
    <property type="evidence" value="ECO:0007669"/>
    <property type="project" value="TreeGrafter"/>
</dbReference>
<evidence type="ECO:0000313" key="7">
    <source>
        <dbReference type="EMBL" id="MBL3656400.1"/>
    </source>
</evidence>
<evidence type="ECO:0000259" key="6">
    <source>
        <dbReference type="SMART" id="SM00563"/>
    </source>
</evidence>
<comment type="subcellular location">
    <subcellularLocation>
        <location evidence="1">Endomembrane system</location>
        <topology evidence="1">Peripheral membrane protein</topology>
    </subcellularLocation>
</comment>
<comment type="caution">
    <text evidence="7">The sequence shown here is derived from an EMBL/GenBank/DDBJ whole genome shotgun (WGS) entry which is preliminary data.</text>
</comment>
<sequence>MKPKGKSKNKSYKPILPGTKHWPVVQLNKRRKEFIERTVEETLKRVTEENPGTQELREELETTLHREKLRIKQNPWRVDPPDEYKFWENVKNDLLELAGKPESRTEEEEILRRIIRRYAQEIAGNFKKSRYKLAREIIKFGFARLLNATRVKRFGAFFRNQYTLRDKIQITGKAKQLRKLAKIGTVVMVPTHFSNLDSVLIGWVIHVLGLPAFIYGAGLNLFNIKIFAYFMNSLGAYKVDRRKKNFIYLETLKMYSNLALQEGAHSLFFPGGTRSRSGQIESHLKLGLLSTAMEAQRNTFMKHPDNSGKKIFIVPVTINYNFVLEAPALIHEHLKRLGGGKYYLENDEYSTSYKMLKFMLKFFTKGSDISVSIGKGMDLLGNYVDNQGRSIDQHGRFIDTRDYFTHQGEINIDPQREDEYTRRLSKIIVKEFHRINRVFASHLVAFTAFEIWKKKYHKLDLYDVLRLPEEDLIIEYNEFKECFGRLREEVYKLKKKKMVNIAPHLKNDIDEVIKLGISNVGMYHTKRPLLFNKKGDIITHDMKTLYYYHNRTDGYGLEEYI</sequence>
<dbReference type="SUPFAM" id="SSF69593">
    <property type="entry name" value="Glycerol-3-phosphate (1)-acyltransferase"/>
    <property type="match status" value="1"/>
</dbReference>
<dbReference type="GO" id="GO:0006072">
    <property type="term" value="P:glycerol-3-phosphate metabolic process"/>
    <property type="evidence" value="ECO:0007669"/>
    <property type="project" value="TreeGrafter"/>
</dbReference>
<comment type="pathway">
    <text evidence="2">Phospholipid metabolism; CDP-diacylglycerol biosynthesis; CDP-diacylglycerol from sn-glycerol 3-phosphate: step 1/3.</text>
</comment>
<dbReference type="InterPro" id="IPR022284">
    <property type="entry name" value="GPAT/DHAPAT"/>
</dbReference>
<evidence type="ECO:0000256" key="2">
    <source>
        <dbReference type="ARBA" id="ARBA00004765"/>
    </source>
</evidence>
<dbReference type="InterPro" id="IPR002123">
    <property type="entry name" value="Plipid/glycerol_acylTrfase"/>
</dbReference>
<dbReference type="GO" id="GO:0012505">
    <property type="term" value="C:endomembrane system"/>
    <property type="evidence" value="ECO:0007669"/>
    <property type="project" value="UniProtKB-SubCell"/>
</dbReference>
<dbReference type="Pfam" id="PF01553">
    <property type="entry name" value="Acyltransferase"/>
    <property type="match status" value="1"/>
</dbReference>
<keyword evidence="7" id="KW-0808">Transferase</keyword>
<evidence type="ECO:0000256" key="4">
    <source>
        <dbReference type="ARBA" id="ARBA00013432"/>
    </source>
</evidence>
<comment type="catalytic activity">
    <reaction evidence="5">
        <text>sn-glycerol 3-phosphate + an acyl-CoA = a 1-acyl-sn-glycero-3-phosphate + CoA</text>
        <dbReference type="Rhea" id="RHEA:15325"/>
        <dbReference type="ChEBI" id="CHEBI:57287"/>
        <dbReference type="ChEBI" id="CHEBI:57597"/>
        <dbReference type="ChEBI" id="CHEBI:57970"/>
        <dbReference type="ChEBI" id="CHEBI:58342"/>
        <dbReference type="EC" id="2.3.1.15"/>
    </reaction>
</comment>
<reference evidence="7" key="1">
    <citation type="submission" date="2021-01" db="EMBL/GenBank/DDBJ databases">
        <title>Fulvivirga kasyanovii gen. nov., sp nov., a novel member of the phylum Bacteroidetes isolated from seawater in a mussel farm.</title>
        <authorList>
            <person name="Zhao L.-H."/>
            <person name="Wang Z.-J."/>
        </authorList>
    </citation>
    <scope>NUCLEOTIDE SEQUENCE</scope>
    <source>
        <strain evidence="7">2943</strain>
    </source>
</reference>
<keyword evidence="8" id="KW-1185">Reference proteome</keyword>
<dbReference type="SMART" id="SM00563">
    <property type="entry name" value="PlsC"/>
    <property type="match status" value="1"/>
</dbReference>
<dbReference type="AlphaFoldDB" id="A0A937F8V2"/>
<gene>
    <name evidence="7" type="ORF">JL102_09685</name>
</gene>
<evidence type="ECO:0000256" key="1">
    <source>
        <dbReference type="ARBA" id="ARBA00004184"/>
    </source>
</evidence>
<dbReference type="PANTHER" id="PTHR12563">
    <property type="entry name" value="GLYCEROL-3-PHOSPHATE ACYLTRANSFERASE"/>
    <property type="match status" value="1"/>
</dbReference>
<dbReference type="Proteomes" id="UP000659388">
    <property type="component" value="Unassembled WGS sequence"/>
</dbReference>
<dbReference type="PANTHER" id="PTHR12563:SF17">
    <property type="entry name" value="DIHYDROXYACETONE PHOSPHATE ACYLTRANSFERASE"/>
    <property type="match status" value="1"/>
</dbReference>
<feature type="domain" description="Phospholipid/glycerol acyltransferase" evidence="6">
    <location>
        <begin position="186"/>
        <end position="321"/>
    </location>
</feature>
<protein>
    <recommendedName>
        <fullName evidence="4">Glycerol-3-phosphate acyltransferase</fullName>
        <ecNumber evidence="3">2.3.1.15</ecNumber>
    </recommendedName>
</protein>
<dbReference type="GO" id="GO:0006631">
    <property type="term" value="P:fatty acid metabolic process"/>
    <property type="evidence" value="ECO:0007669"/>
    <property type="project" value="TreeGrafter"/>
</dbReference>
<dbReference type="EC" id="2.3.1.15" evidence="3"/>
<evidence type="ECO:0000313" key="8">
    <source>
        <dbReference type="Proteomes" id="UP000659388"/>
    </source>
</evidence>
<dbReference type="EMBL" id="JAESIY010000005">
    <property type="protein sequence ID" value="MBL3656400.1"/>
    <property type="molecule type" value="Genomic_DNA"/>
</dbReference>
<dbReference type="GO" id="GO:0004366">
    <property type="term" value="F:glycerol-3-phosphate O-acyltransferase activity"/>
    <property type="evidence" value="ECO:0007669"/>
    <property type="project" value="UniProtKB-EC"/>
</dbReference>
<keyword evidence="7" id="KW-0012">Acyltransferase</keyword>
<proteinExistence type="predicted"/>
<evidence type="ECO:0000256" key="3">
    <source>
        <dbReference type="ARBA" id="ARBA00013113"/>
    </source>
</evidence>
<organism evidence="7 8">
    <name type="scientific">Fulvivirga sediminis</name>
    <dbReference type="NCBI Taxonomy" id="2803949"/>
    <lineage>
        <taxon>Bacteria</taxon>
        <taxon>Pseudomonadati</taxon>
        <taxon>Bacteroidota</taxon>
        <taxon>Cytophagia</taxon>
        <taxon>Cytophagales</taxon>
        <taxon>Fulvivirgaceae</taxon>
        <taxon>Fulvivirga</taxon>
    </lineage>
</organism>
<name>A0A937F8V2_9BACT</name>
<accession>A0A937F8V2</accession>
<evidence type="ECO:0000256" key="5">
    <source>
        <dbReference type="ARBA" id="ARBA00048427"/>
    </source>
</evidence>
<dbReference type="GO" id="GO:0019432">
    <property type="term" value="P:triglyceride biosynthetic process"/>
    <property type="evidence" value="ECO:0007669"/>
    <property type="project" value="TreeGrafter"/>
</dbReference>
<dbReference type="RefSeq" id="WP_202244199.1">
    <property type="nucleotide sequence ID" value="NZ_JAESIY010000005.1"/>
</dbReference>